<sequence>MHYLPSLMAVWYQINSLKKQHAVQQQQLIEQTKTLLANSVKHYLQLIAKPYVWAVRTEMMNGNMNQVHLYANDMVKEKNFKTILIVNNKGIIVSSTDKKLEGQYFATVGNKSYLNTNNTVVEQVNDSLL</sequence>
<accession>A0A9X2XNP6</accession>
<gene>
    <name evidence="1" type="ORF">OCK74_09155</name>
</gene>
<dbReference type="EMBL" id="JAOTIF010000005">
    <property type="protein sequence ID" value="MCU7549283.1"/>
    <property type="molecule type" value="Genomic_DNA"/>
</dbReference>
<reference evidence="1" key="1">
    <citation type="submission" date="2022-09" db="EMBL/GenBank/DDBJ databases">
        <authorList>
            <person name="Yuan C."/>
            <person name="Ke Z."/>
        </authorList>
    </citation>
    <scope>NUCLEOTIDE SEQUENCE</scope>
    <source>
        <strain evidence="1">LB-8</strain>
    </source>
</reference>
<organism evidence="1 2">
    <name type="scientific">Paraflavisolibacter caeni</name>
    <dbReference type="NCBI Taxonomy" id="2982496"/>
    <lineage>
        <taxon>Bacteria</taxon>
        <taxon>Pseudomonadati</taxon>
        <taxon>Bacteroidota</taxon>
        <taxon>Chitinophagia</taxon>
        <taxon>Chitinophagales</taxon>
        <taxon>Chitinophagaceae</taxon>
        <taxon>Paraflavisolibacter</taxon>
    </lineage>
</organism>
<reference evidence="1" key="2">
    <citation type="submission" date="2023-04" db="EMBL/GenBank/DDBJ databases">
        <title>Paracnuella aquatica gen. nov., sp. nov., a member of the family Chitinophagaceae isolated from a hot spring.</title>
        <authorList>
            <person name="Wang C."/>
        </authorList>
    </citation>
    <scope>NUCLEOTIDE SEQUENCE</scope>
    <source>
        <strain evidence="1">LB-8</strain>
    </source>
</reference>
<proteinExistence type="predicted"/>
<dbReference type="InterPro" id="IPR029151">
    <property type="entry name" value="Sensor-like_sf"/>
</dbReference>
<dbReference type="Proteomes" id="UP001155483">
    <property type="component" value="Unassembled WGS sequence"/>
</dbReference>
<dbReference type="Gene3D" id="3.30.450.290">
    <property type="match status" value="1"/>
</dbReference>
<keyword evidence="2" id="KW-1185">Reference proteome</keyword>
<evidence type="ECO:0000313" key="2">
    <source>
        <dbReference type="Proteomes" id="UP001155483"/>
    </source>
</evidence>
<dbReference type="SUPFAM" id="SSF103190">
    <property type="entry name" value="Sensory domain-like"/>
    <property type="match status" value="1"/>
</dbReference>
<dbReference type="RefSeq" id="WP_279296724.1">
    <property type="nucleotide sequence ID" value="NZ_JAOTIF010000005.1"/>
</dbReference>
<dbReference type="AlphaFoldDB" id="A0A9X2XNP6"/>
<name>A0A9X2XNP6_9BACT</name>
<protein>
    <submittedName>
        <fullName evidence="1">Uncharacterized protein</fullName>
    </submittedName>
</protein>
<evidence type="ECO:0000313" key="1">
    <source>
        <dbReference type="EMBL" id="MCU7549283.1"/>
    </source>
</evidence>
<comment type="caution">
    <text evidence="1">The sequence shown here is derived from an EMBL/GenBank/DDBJ whole genome shotgun (WGS) entry which is preliminary data.</text>
</comment>